<evidence type="ECO:0000313" key="3">
    <source>
        <dbReference type="EMBL" id="VAX25770.1"/>
    </source>
</evidence>
<name>A0A3B1CSW3_9ZZZZ</name>
<accession>A0A3B1CSW3</accession>
<dbReference type="InterPro" id="IPR001107">
    <property type="entry name" value="Band_7"/>
</dbReference>
<sequence>METVFLALVFAGAAIFLPGKIPDHYKISDKHVSQAGEEISIAFIRMPLRILLSFMALVLAAHTSYVIIDADKIGLLNKVYGGKSLSQGRIIATNGETGPQAEIMGPGLNIKPLLNVIYEVESRPVHEVPLDSYGLITAKDGLPLKDGQNFADKWKPGLINDMMKAEYFLGEGKGQKGPQATVLKPGKYRYNPFLFEIENRPARKIAPGRVGVVKSAVQELPVSECKSVELPKDIAFSVSLVPKGCRGIWSSVLGPGTYYLNENAYKITPISSRVQKWSYVGGYTKRRILLSIKQNGRIDQKIESERVSIPAHAAGGAIILKVEGWEIPLELRAIVQVDPKNAPVIFAAIGSLEQMEEKLFTPLVRSVVKNITTEILGTNGKNKTNAGESRVLSLRDKRDLLEARALKEIKTEAASIGLKTLEIRFSNPVIPPELLVAPKREQLAEQMQQTFIQEQAAQKKRIEVEKAIAEADLQKLLMKAEIEKKAAEHLMEAKRLEGEGEKLKLQEIAKGQSAQVAVLGKEKTMQLAVIDKLLEAAVTNPDIVKVPRISVQNGAGGGSLEGAFAILGDSSLTKGMDVDETMKN</sequence>
<organism evidence="3">
    <name type="scientific">hydrothermal vent metagenome</name>
    <dbReference type="NCBI Taxonomy" id="652676"/>
    <lineage>
        <taxon>unclassified sequences</taxon>
        <taxon>metagenomes</taxon>
        <taxon>ecological metagenomes</taxon>
    </lineage>
</organism>
<reference evidence="3" key="1">
    <citation type="submission" date="2018-06" db="EMBL/GenBank/DDBJ databases">
        <authorList>
            <person name="Zhirakovskaya E."/>
        </authorList>
    </citation>
    <scope>NUCLEOTIDE SEQUENCE</scope>
</reference>
<gene>
    <name evidence="3" type="ORF">MNBD_NITROSPINAE02-1821</name>
</gene>
<evidence type="ECO:0000259" key="2">
    <source>
        <dbReference type="Pfam" id="PF01145"/>
    </source>
</evidence>
<dbReference type="EMBL" id="UOGE01000110">
    <property type="protein sequence ID" value="VAX25770.1"/>
    <property type="molecule type" value="Genomic_DNA"/>
</dbReference>
<feature type="coiled-coil region" evidence="1">
    <location>
        <begin position="452"/>
        <end position="506"/>
    </location>
</feature>
<protein>
    <recommendedName>
        <fullName evidence="2">Band 7 domain-containing protein</fullName>
    </recommendedName>
</protein>
<dbReference type="Pfam" id="PF01145">
    <property type="entry name" value="Band_7"/>
    <property type="match status" value="1"/>
</dbReference>
<evidence type="ECO:0000256" key="1">
    <source>
        <dbReference type="SAM" id="Coils"/>
    </source>
</evidence>
<keyword evidence="1" id="KW-0175">Coiled coil</keyword>
<proteinExistence type="predicted"/>
<feature type="domain" description="Band 7" evidence="2">
    <location>
        <begin position="269"/>
        <end position="458"/>
    </location>
</feature>
<dbReference type="AlphaFoldDB" id="A0A3B1CSW3"/>